<reference evidence="2" key="1">
    <citation type="journal article" date="2008" name="PLoS Genet.">
        <title>Genomic islands in the pathogenic filamentous fungus Aspergillus fumigatus.</title>
        <authorList>
            <person name="Fedorova N.D."/>
            <person name="Khaldi N."/>
            <person name="Joardar V.S."/>
            <person name="Maiti R."/>
            <person name="Amedeo P."/>
            <person name="Anderson M.J."/>
            <person name="Crabtree J."/>
            <person name="Silva J.C."/>
            <person name="Badger J.H."/>
            <person name="Albarraq A."/>
            <person name="Angiuoli S."/>
            <person name="Bussey H."/>
            <person name="Bowyer P."/>
            <person name="Cotty P.J."/>
            <person name="Dyer P.S."/>
            <person name="Egan A."/>
            <person name="Galens K."/>
            <person name="Fraser-Liggett C.M."/>
            <person name="Haas B.J."/>
            <person name="Inman J.M."/>
            <person name="Kent R."/>
            <person name="Lemieux S."/>
            <person name="Malavazi I."/>
            <person name="Orvis J."/>
            <person name="Roemer T."/>
            <person name="Ronning C.M."/>
            <person name="Sundaram J.P."/>
            <person name="Sutton G."/>
            <person name="Turner G."/>
            <person name="Venter J.C."/>
            <person name="White O.R."/>
            <person name="Whitty B.R."/>
            <person name="Youngman P."/>
            <person name="Wolfe K.H."/>
            <person name="Goldman G.H."/>
            <person name="Wortman J.R."/>
            <person name="Jiang B."/>
            <person name="Denning D.W."/>
            <person name="Nierman W.C."/>
        </authorList>
    </citation>
    <scope>NUCLEOTIDE SEQUENCE [LARGE SCALE GENOMIC DNA]</scope>
    <source>
        <strain evidence="2">ATCC 1020 / DSM 3700 / CBS 544.65 / FGSC A1164 / JCM 1740 / NRRL 181 / WB 181</strain>
    </source>
</reference>
<gene>
    <name evidence="1" type="ORF">NFIA_025840</name>
</gene>
<keyword evidence="2" id="KW-1185">Reference proteome</keyword>
<accession>A1DCF1</accession>
<dbReference type="AlphaFoldDB" id="A1DCF1"/>
<dbReference type="RefSeq" id="XP_001261408.1">
    <property type="nucleotide sequence ID" value="XM_001261407.1"/>
</dbReference>
<dbReference type="Proteomes" id="UP000006702">
    <property type="component" value="Unassembled WGS sequence"/>
</dbReference>
<organism evidence="1 2">
    <name type="scientific">Neosartorya fischeri (strain ATCC 1020 / DSM 3700 / CBS 544.65 / FGSC A1164 / JCM 1740 / NRRL 181 / WB 181)</name>
    <name type="common">Aspergillus fischerianus</name>
    <dbReference type="NCBI Taxonomy" id="331117"/>
    <lineage>
        <taxon>Eukaryota</taxon>
        <taxon>Fungi</taxon>
        <taxon>Dikarya</taxon>
        <taxon>Ascomycota</taxon>
        <taxon>Pezizomycotina</taxon>
        <taxon>Eurotiomycetes</taxon>
        <taxon>Eurotiomycetidae</taxon>
        <taxon>Eurotiales</taxon>
        <taxon>Aspergillaceae</taxon>
        <taxon>Aspergillus</taxon>
        <taxon>Aspergillus subgen. Fumigati</taxon>
    </lineage>
</organism>
<dbReference type="STRING" id="331117.A1DCF1"/>
<dbReference type="OrthoDB" id="5280464at2759"/>
<dbReference type="EMBL" id="DS027695">
    <property type="protein sequence ID" value="EAW19511.1"/>
    <property type="molecule type" value="Genomic_DNA"/>
</dbReference>
<proteinExistence type="predicted"/>
<evidence type="ECO:0000313" key="1">
    <source>
        <dbReference type="EMBL" id="EAW19511.1"/>
    </source>
</evidence>
<name>A1DCF1_NEOFI</name>
<dbReference type="GeneID" id="4588254"/>
<protein>
    <submittedName>
        <fullName evidence="1">Uncharacterized protein</fullName>
    </submittedName>
</protein>
<sequence length="254" mass="30308">MVWKERLHVALYRSFLAGAARYRAYQEPLTLESTCGLPGFLDKFRKNMEEWDEEDDYHETLLRRLRSADGSEYHQRYTQPTPKETPERRRTVTVIFLDVFSLEEIIMPENVEDAVETSVLARPGVESPVFDKANLPGLEYAFRDLRSLLHEIKWFSGQPNCYWLDCGTPPDFQFVRYMLAKYFRLRFKDNKWDWGNSRNHDSRKIVWSKFTVSGDLFCEIYWQRDITRPVPSWSQSMLHVLSLCLFMVFFRPVF</sequence>
<dbReference type="VEuPathDB" id="FungiDB:NFIA_025840"/>
<dbReference type="HOGENOM" id="CLU_1094551_0_0_1"/>
<dbReference type="KEGG" id="nfi:NFIA_025840"/>
<evidence type="ECO:0000313" key="2">
    <source>
        <dbReference type="Proteomes" id="UP000006702"/>
    </source>
</evidence>